<feature type="region of interest" description="Disordered" evidence="3">
    <location>
        <begin position="120"/>
        <end position="143"/>
    </location>
</feature>
<dbReference type="Proteomes" id="UP001056035">
    <property type="component" value="Chromosome"/>
</dbReference>
<keyword evidence="2" id="KW-0378">Hydrolase</keyword>
<dbReference type="CDD" id="cd00586">
    <property type="entry name" value="4HBT"/>
    <property type="match status" value="1"/>
</dbReference>
<dbReference type="RefSeq" id="WP_254570121.1">
    <property type="nucleotide sequence ID" value="NZ_CP098502.1"/>
</dbReference>
<dbReference type="Pfam" id="PF13279">
    <property type="entry name" value="4HBT_2"/>
    <property type="match status" value="1"/>
</dbReference>
<accession>A0ABY5DMZ5</accession>
<protein>
    <submittedName>
        <fullName evidence="4">Thioesterase family protein</fullName>
    </submittedName>
</protein>
<gene>
    <name evidence="4" type="ORF">NBH00_18855</name>
</gene>
<comment type="similarity">
    <text evidence="1">Belongs to the 4-hydroxybenzoyl-CoA thioesterase family.</text>
</comment>
<proteinExistence type="inferred from homology"/>
<evidence type="ECO:0000256" key="3">
    <source>
        <dbReference type="SAM" id="MobiDB-lite"/>
    </source>
</evidence>
<dbReference type="EMBL" id="CP098502">
    <property type="protein sequence ID" value="UTI63396.1"/>
    <property type="molecule type" value="Genomic_DNA"/>
</dbReference>
<sequence>MSTHEFRMTMQLRWRDMDRLGHLNQAVYHVLMEDARDGLLAALPLPDEESVSYVLARVELDYRHEVRKEDGEVEVVVRVGRVGSKSLTLENDLLLPDGTLAATGSTILVRWDRETRGAKEISPDERAVLTGAGDASGAGADPR</sequence>
<evidence type="ECO:0000313" key="4">
    <source>
        <dbReference type="EMBL" id="UTI63396.1"/>
    </source>
</evidence>
<dbReference type="InterPro" id="IPR029069">
    <property type="entry name" value="HotDog_dom_sf"/>
</dbReference>
<name>A0ABY5DMZ5_9ACTN</name>
<evidence type="ECO:0000313" key="5">
    <source>
        <dbReference type="Proteomes" id="UP001056035"/>
    </source>
</evidence>
<dbReference type="PANTHER" id="PTHR31793">
    <property type="entry name" value="4-HYDROXYBENZOYL-COA THIOESTERASE FAMILY MEMBER"/>
    <property type="match status" value="1"/>
</dbReference>
<keyword evidence="5" id="KW-1185">Reference proteome</keyword>
<dbReference type="SUPFAM" id="SSF54637">
    <property type="entry name" value="Thioesterase/thiol ester dehydrase-isomerase"/>
    <property type="match status" value="1"/>
</dbReference>
<organism evidence="4 5">
    <name type="scientific">Paraconexibacter antarcticus</name>
    <dbReference type="NCBI Taxonomy" id="2949664"/>
    <lineage>
        <taxon>Bacteria</taxon>
        <taxon>Bacillati</taxon>
        <taxon>Actinomycetota</taxon>
        <taxon>Thermoleophilia</taxon>
        <taxon>Solirubrobacterales</taxon>
        <taxon>Paraconexibacteraceae</taxon>
        <taxon>Paraconexibacter</taxon>
    </lineage>
</organism>
<evidence type="ECO:0000256" key="1">
    <source>
        <dbReference type="ARBA" id="ARBA00005953"/>
    </source>
</evidence>
<reference evidence="4 5" key="1">
    <citation type="submission" date="2022-06" db="EMBL/GenBank/DDBJ databases">
        <title>Paraconexibacter antarcticus.</title>
        <authorList>
            <person name="Kim C.S."/>
        </authorList>
    </citation>
    <scope>NUCLEOTIDE SEQUENCE [LARGE SCALE GENOMIC DNA]</scope>
    <source>
        <strain evidence="4 5">02-257</strain>
    </source>
</reference>
<dbReference type="Gene3D" id="3.10.129.10">
    <property type="entry name" value="Hotdog Thioesterase"/>
    <property type="match status" value="1"/>
</dbReference>
<feature type="compositionally biased region" description="Low complexity" evidence="3">
    <location>
        <begin position="131"/>
        <end position="143"/>
    </location>
</feature>
<dbReference type="PANTHER" id="PTHR31793:SF27">
    <property type="entry name" value="NOVEL THIOESTERASE SUPERFAMILY DOMAIN AND SAPOSIN A-TYPE DOMAIN CONTAINING PROTEIN (0610012H03RIK)"/>
    <property type="match status" value="1"/>
</dbReference>
<evidence type="ECO:0000256" key="2">
    <source>
        <dbReference type="ARBA" id="ARBA00022801"/>
    </source>
</evidence>
<dbReference type="InterPro" id="IPR050563">
    <property type="entry name" value="4-hydroxybenzoyl-CoA_TE"/>
</dbReference>